<reference evidence="1 2" key="1">
    <citation type="journal article" date="2019" name="Int. J. Syst. Evol. Microbiol.">
        <title>The Global Catalogue of Microorganisms (GCM) 10K type strain sequencing project: providing services to taxonomists for standard genome sequencing and annotation.</title>
        <authorList>
            <consortium name="The Broad Institute Genomics Platform"/>
            <consortium name="The Broad Institute Genome Sequencing Center for Infectious Disease"/>
            <person name="Wu L."/>
            <person name="Ma J."/>
        </authorList>
    </citation>
    <scope>NUCLEOTIDE SEQUENCE [LARGE SCALE GENOMIC DNA]</scope>
    <source>
        <strain evidence="1 2">JCM 16328</strain>
    </source>
</reference>
<dbReference type="RefSeq" id="WP_343772828.1">
    <property type="nucleotide sequence ID" value="NZ_BAAADV010000001.1"/>
</dbReference>
<accession>A0AAV3T7A4</accession>
<protein>
    <submittedName>
        <fullName evidence="1">Uncharacterized protein</fullName>
    </submittedName>
</protein>
<name>A0AAV3T7A4_9EURY</name>
<gene>
    <name evidence="1" type="ORF">GCM10009020_10280</name>
</gene>
<comment type="caution">
    <text evidence="1">The sequence shown here is derived from an EMBL/GenBank/DDBJ whole genome shotgun (WGS) entry which is preliminary data.</text>
</comment>
<dbReference type="AlphaFoldDB" id="A0AAV3T7A4"/>
<sequence length="48" mass="4949">MVLRIDVQVESGVRVTDAAVTVDGEGTVAFSVDGTIVVTELDADDGLL</sequence>
<organism evidence="1 2">
    <name type="scientific">Natronoarchaeum mannanilyticum</name>
    <dbReference type="NCBI Taxonomy" id="926360"/>
    <lineage>
        <taxon>Archaea</taxon>
        <taxon>Methanobacteriati</taxon>
        <taxon>Methanobacteriota</taxon>
        <taxon>Stenosarchaea group</taxon>
        <taxon>Halobacteria</taxon>
        <taxon>Halobacteriales</taxon>
        <taxon>Natronoarchaeaceae</taxon>
    </lineage>
</organism>
<proteinExistence type="predicted"/>
<keyword evidence="2" id="KW-1185">Reference proteome</keyword>
<dbReference type="EMBL" id="BAAADV010000001">
    <property type="protein sequence ID" value="GAA0666858.1"/>
    <property type="molecule type" value="Genomic_DNA"/>
</dbReference>
<evidence type="ECO:0000313" key="2">
    <source>
        <dbReference type="Proteomes" id="UP001500420"/>
    </source>
</evidence>
<evidence type="ECO:0000313" key="1">
    <source>
        <dbReference type="EMBL" id="GAA0666858.1"/>
    </source>
</evidence>
<dbReference type="Proteomes" id="UP001500420">
    <property type="component" value="Unassembled WGS sequence"/>
</dbReference>